<reference evidence="1 2" key="1">
    <citation type="journal article" date="2015" name="Genome Announc.">
        <title>Closed Genome Sequence of Octadecabacter temperatus SB1, the First Mesophilic Species of the Genus Octadecabacter.</title>
        <authorList>
            <person name="Voget S."/>
            <person name="Billerbeck S."/>
            <person name="Simon M."/>
            <person name="Daniel R."/>
        </authorList>
    </citation>
    <scope>NUCLEOTIDE SEQUENCE [LARGE SCALE GENOMIC DNA]</scope>
    <source>
        <strain evidence="1 2">SB1</strain>
        <plasmid evidence="1">OSB_p1</plasmid>
    </source>
</reference>
<gene>
    <name evidence="1" type="primary">parE4</name>
    <name evidence="1" type="ORF">OSB_33190</name>
</gene>
<proteinExistence type="predicted"/>
<dbReference type="OrthoDB" id="7173315at2"/>
<dbReference type="KEGG" id="otm:OSB_33190"/>
<sequence>MVQIGGGVDRADKYFDGLVDLFDLLSAQPEIARLRSEFNPPVRLHIYGSHVVIFESIDQSVSVIRVLHQKRNILALLGE</sequence>
<dbReference type="Gene3D" id="3.30.2310.20">
    <property type="entry name" value="RelE-like"/>
    <property type="match status" value="1"/>
</dbReference>
<dbReference type="Proteomes" id="UP000067444">
    <property type="component" value="Plasmid OSB_p1"/>
</dbReference>
<protein>
    <submittedName>
        <fullName evidence="1">Toxin ParE4</fullName>
    </submittedName>
</protein>
<accession>A0A0K0YAB1</accession>
<dbReference type="EMBL" id="CP012161">
    <property type="protein sequence ID" value="AKS47832.1"/>
    <property type="molecule type" value="Genomic_DNA"/>
</dbReference>
<dbReference type="AlphaFoldDB" id="A0A0K0YAB1"/>
<name>A0A0K0YAB1_9RHOB</name>
<dbReference type="Pfam" id="PF05016">
    <property type="entry name" value="ParE_toxin"/>
    <property type="match status" value="1"/>
</dbReference>
<dbReference type="InterPro" id="IPR007712">
    <property type="entry name" value="RelE/ParE_toxin"/>
</dbReference>
<keyword evidence="1" id="KW-0614">Plasmid</keyword>
<geneLocation type="plasmid" evidence="1 2">
    <name>OSB_p1</name>
</geneLocation>
<dbReference type="RefSeq" id="WP_049836233.1">
    <property type="nucleotide sequence ID" value="NZ_CP012161.1"/>
</dbReference>
<dbReference type="InterPro" id="IPR035093">
    <property type="entry name" value="RelE/ParE_toxin_dom_sf"/>
</dbReference>
<evidence type="ECO:0000313" key="1">
    <source>
        <dbReference type="EMBL" id="AKS47832.1"/>
    </source>
</evidence>
<evidence type="ECO:0000313" key="2">
    <source>
        <dbReference type="Proteomes" id="UP000067444"/>
    </source>
</evidence>
<organism evidence="1 2">
    <name type="scientific">Octadecabacter temperatus</name>
    <dbReference type="NCBI Taxonomy" id="1458307"/>
    <lineage>
        <taxon>Bacteria</taxon>
        <taxon>Pseudomonadati</taxon>
        <taxon>Pseudomonadota</taxon>
        <taxon>Alphaproteobacteria</taxon>
        <taxon>Rhodobacterales</taxon>
        <taxon>Roseobacteraceae</taxon>
        <taxon>Octadecabacter</taxon>
    </lineage>
</organism>
<keyword evidence="2" id="KW-1185">Reference proteome</keyword>